<protein>
    <recommendedName>
        <fullName evidence="3">Exo-alpha-sialidase</fullName>
    </recommendedName>
</protein>
<evidence type="ECO:0008006" key="3">
    <source>
        <dbReference type="Google" id="ProtNLM"/>
    </source>
</evidence>
<dbReference type="InterPro" id="IPR015943">
    <property type="entry name" value="WD40/YVTN_repeat-like_dom_sf"/>
</dbReference>
<accession>A0A660SEX3</accession>
<evidence type="ECO:0000313" key="1">
    <source>
        <dbReference type="EMBL" id="RKX68560.1"/>
    </source>
</evidence>
<organism evidence="1 2">
    <name type="scientific">candidate division WOR-3 bacterium</name>
    <dbReference type="NCBI Taxonomy" id="2052148"/>
    <lineage>
        <taxon>Bacteria</taxon>
        <taxon>Bacteria division WOR-3</taxon>
    </lineage>
</organism>
<dbReference type="CDD" id="cd15482">
    <property type="entry name" value="Sialidase_non-viral"/>
    <property type="match status" value="1"/>
</dbReference>
<name>A0A660SEX3_UNCW3</name>
<dbReference type="EMBL" id="QNBE01000150">
    <property type="protein sequence ID" value="RKX68560.1"/>
    <property type="molecule type" value="Genomic_DNA"/>
</dbReference>
<evidence type="ECO:0000313" key="2">
    <source>
        <dbReference type="Proteomes" id="UP000268469"/>
    </source>
</evidence>
<sequence>MLLTTLIYGQPGWTEDRRLSFASFRGWHPRVAAAGETVHVIWEAEFLGSSYDSLFYKRSSDAGETWQREYNIGPPDTGIIGPRLGCCDTIVFTIWGNDVFKKSNLRCRYSTNGGISWGDIMEIENAVGIEFQVSTDTIHIIGGKIDTALFTKSTDLGTSWSIPETLDTNSRTTNADIVAIDSFVYAIFETYPIPGPYEEIEFVRSTNYGLTWQRPQIISDIDTIPGIREDIAVDSLGNPHVCWIDYKYAGPGFTGDVFYRRSTDHGLTWEPIVKLTSVSKALNPSIAVEGTNVHVVWEDYRLGA</sequence>
<reference evidence="1 2" key="1">
    <citation type="submission" date="2018-06" db="EMBL/GenBank/DDBJ databases">
        <title>Extensive metabolic versatility and redundancy in microbially diverse, dynamic hydrothermal sediments.</title>
        <authorList>
            <person name="Dombrowski N."/>
            <person name="Teske A."/>
            <person name="Baker B.J."/>
        </authorList>
    </citation>
    <scope>NUCLEOTIDE SEQUENCE [LARGE SCALE GENOMIC DNA]</scope>
    <source>
        <strain evidence="1">B36_G15</strain>
    </source>
</reference>
<proteinExistence type="predicted"/>
<feature type="non-terminal residue" evidence="1">
    <location>
        <position position="304"/>
    </location>
</feature>
<dbReference type="Proteomes" id="UP000268469">
    <property type="component" value="Unassembled WGS sequence"/>
</dbReference>
<dbReference type="SUPFAM" id="SSF50939">
    <property type="entry name" value="Sialidases"/>
    <property type="match status" value="1"/>
</dbReference>
<dbReference type="InterPro" id="IPR036278">
    <property type="entry name" value="Sialidase_sf"/>
</dbReference>
<dbReference type="AlphaFoldDB" id="A0A660SEX3"/>
<dbReference type="Gene3D" id="2.120.10.10">
    <property type="match status" value="1"/>
</dbReference>
<dbReference type="Gene3D" id="2.130.10.10">
    <property type="entry name" value="YVTN repeat-like/Quinoprotein amine dehydrogenase"/>
    <property type="match status" value="1"/>
</dbReference>
<gene>
    <name evidence="1" type="ORF">DRP53_10525</name>
</gene>
<comment type="caution">
    <text evidence="1">The sequence shown here is derived from an EMBL/GenBank/DDBJ whole genome shotgun (WGS) entry which is preliminary data.</text>
</comment>